<protein>
    <recommendedName>
        <fullName evidence="2">Alcohol dehydrogenase-like C-terminal domain-containing protein</fullName>
    </recommendedName>
</protein>
<dbReference type="PANTHER" id="PTHR43189:SF1">
    <property type="entry name" value="ZINC-TYPE ALCOHOL DEHYDROGENASE-LIKE PROTEIN C1198.01"/>
    <property type="match status" value="1"/>
</dbReference>
<proteinExistence type="predicted"/>
<dbReference type="Pfam" id="PF00107">
    <property type="entry name" value="ADH_zinc_N"/>
    <property type="match status" value="1"/>
</dbReference>
<dbReference type="GO" id="GO:0016491">
    <property type="term" value="F:oxidoreductase activity"/>
    <property type="evidence" value="ECO:0007669"/>
    <property type="project" value="UniProtKB-KW"/>
</dbReference>
<reference evidence="3" key="1">
    <citation type="journal article" date="2014" name="Front. Microbiol.">
        <title>High frequency of phylogenetically diverse reductive dehalogenase-homologous genes in deep subseafloor sedimentary metagenomes.</title>
        <authorList>
            <person name="Kawai M."/>
            <person name="Futagami T."/>
            <person name="Toyoda A."/>
            <person name="Takaki Y."/>
            <person name="Nishi S."/>
            <person name="Hori S."/>
            <person name="Arai W."/>
            <person name="Tsubouchi T."/>
            <person name="Morono Y."/>
            <person name="Uchiyama I."/>
            <person name="Ito T."/>
            <person name="Fujiyama A."/>
            <person name="Inagaki F."/>
            <person name="Takami H."/>
        </authorList>
    </citation>
    <scope>NUCLEOTIDE SEQUENCE</scope>
    <source>
        <strain evidence="3">Expedition CK06-06</strain>
    </source>
</reference>
<organism evidence="3">
    <name type="scientific">marine sediment metagenome</name>
    <dbReference type="NCBI Taxonomy" id="412755"/>
    <lineage>
        <taxon>unclassified sequences</taxon>
        <taxon>metagenomes</taxon>
        <taxon>ecological metagenomes</taxon>
    </lineage>
</organism>
<dbReference type="InterPro" id="IPR036291">
    <property type="entry name" value="NAD(P)-bd_dom_sf"/>
</dbReference>
<feature type="domain" description="Alcohol dehydrogenase-like C-terminal" evidence="2">
    <location>
        <begin position="53"/>
        <end position="182"/>
    </location>
</feature>
<dbReference type="Gene3D" id="3.90.180.10">
    <property type="entry name" value="Medium-chain alcohol dehydrogenases, catalytic domain"/>
    <property type="match status" value="1"/>
</dbReference>
<dbReference type="EMBL" id="BARU01027329">
    <property type="protein sequence ID" value="GAH73010.1"/>
    <property type="molecule type" value="Genomic_DNA"/>
</dbReference>
<evidence type="ECO:0000256" key="1">
    <source>
        <dbReference type="ARBA" id="ARBA00023002"/>
    </source>
</evidence>
<accession>X1IUU0</accession>
<dbReference type="Gene3D" id="3.40.50.720">
    <property type="entry name" value="NAD(P)-binding Rossmann-like Domain"/>
    <property type="match status" value="1"/>
</dbReference>
<evidence type="ECO:0000259" key="2">
    <source>
        <dbReference type="Pfam" id="PF00107"/>
    </source>
</evidence>
<keyword evidence="1" id="KW-0560">Oxidoreductase</keyword>
<sequence length="221" mass="23805">WKLDEIFERCSNDELAYELGAMVEPISVAYNGIFIRAEGFLPGATVAIYGTGPIGLACISLAKAGGAAKIIAFETSKERRELAKEMGADCVYNPKEVVPSEVIMELTKGEGVDFSIEAAGVPNQTIPEMERSLAVNGKILQIGRAPKKVPMNLEVLMVGRGQIYGTLGHSGHKIFPSAIKMIGAGLLDISKMITNRFPLEKAIEAIQKSSKKKDGKIIVKL</sequence>
<gene>
    <name evidence="3" type="ORF">S03H2_43758</name>
</gene>
<name>X1IUU0_9ZZZZ</name>
<dbReference type="AlphaFoldDB" id="X1IUU0"/>
<comment type="caution">
    <text evidence="3">The sequence shown here is derived from an EMBL/GenBank/DDBJ whole genome shotgun (WGS) entry which is preliminary data.</text>
</comment>
<dbReference type="SUPFAM" id="SSF51735">
    <property type="entry name" value="NAD(P)-binding Rossmann-fold domains"/>
    <property type="match status" value="1"/>
</dbReference>
<evidence type="ECO:0000313" key="3">
    <source>
        <dbReference type="EMBL" id="GAH73010.1"/>
    </source>
</evidence>
<dbReference type="InterPro" id="IPR013149">
    <property type="entry name" value="ADH-like_C"/>
</dbReference>
<feature type="non-terminal residue" evidence="3">
    <location>
        <position position="1"/>
    </location>
</feature>
<dbReference type="PANTHER" id="PTHR43189">
    <property type="entry name" value="ZINC-TYPE ALCOHOL DEHYDROGENASE-LIKE PROTEIN C1198.01-RELATED"/>
    <property type="match status" value="1"/>
</dbReference>